<evidence type="ECO:0000313" key="3">
    <source>
        <dbReference type="Proteomes" id="UP000000305"/>
    </source>
</evidence>
<accession>E9FYM3</accession>
<protein>
    <submittedName>
        <fullName evidence="2">Uncharacterized protein</fullName>
    </submittedName>
</protein>
<keyword evidence="3" id="KW-1185">Reference proteome</keyword>
<evidence type="ECO:0000256" key="1">
    <source>
        <dbReference type="SAM" id="MobiDB-lite"/>
    </source>
</evidence>
<dbReference type="HOGENOM" id="CLU_1157443_0_0_1"/>
<sequence length="240" mass="25293">MASPQQQQQQQQLMASPQQQQQAGNTPGPSPGGSQTQQPNGGGGNPSPMNGGMNAAMAMNPSAMNTINMSAMNSMMPSLANNGMAGMTMASMNAAGFQQSMGHPVMSSGGMPQVQVIQQQIPYLQQLYSNAQGQQFIMPGNISLQPNGVNQTIQVIAAGKTFQPGQLTPHLQITGNNMLKGHQNDNNAILQFFNNARNNGCIPTSNNQTLVIAGPLITNQAGNYNQQGPQGKPIEMNKVC</sequence>
<dbReference type="STRING" id="6669.E9FYM3"/>
<dbReference type="KEGG" id="dpx:DAPPUDRAFT_312026"/>
<evidence type="ECO:0000313" key="2">
    <source>
        <dbReference type="EMBL" id="EFX87555.1"/>
    </source>
</evidence>
<dbReference type="OrthoDB" id="2390104at2759"/>
<dbReference type="InParanoid" id="E9FYM3"/>
<name>E9FYM3_DAPPU</name>
<dbReference type="AlphaFoldDB" id="E9FYM3"/>
<dbReference type="EMBL" id="GL732527">
    <property type="protein sequence ID" value="EFX87555.1"/>
    <property type="molecule type" value="Genomic_DNA"/>
</dbReference>
<feature type="region of interest" description="Disordered" evidence="1">
    <location>
        <begin position="1"/>
        <end position="57"/>
    </location>
</feature>
<organism evidence="2 3">
    <name type="scientific">Daphnia pulex</name>
    <name type="common">Water flea</name>
    <dbReference type="NCBI Taxonomy" id="6669"/>
    <lineage>
        <taxon>Eukaryota</taxon>
        <taxon>Metazoa</taxon>
        <taxon>Ecdysozoa</taxon>
        <taxon>Arthropoda</taxon>
        <taxon>Crustacea</taxon>
        <taxon>Branchiopoda</taxon>
        <taxon>Diplostraca</taxon>
        <taxon>Cladocera</taxon>
        <taxon>Anomopoda</taxon>
        <taxon>Daphniidae</taxon>
        <taxon>Daphnia</taxon>
    </lineage>
</organism>
<reference evidence="2 3" key="1">
    <citation type="journal article" date="2011" name="Science">
        <title>The ecoresponsive genome of Daphnia pulex.</title>
        <authorList>
            <person name="Colbourne J.K."/>
            <person name="Pfrender M.E."/>
            <person name="Gilbert D."/>
            <person name="Thomas W.K."/>
            <person name="Tucker A."/>
            <person name="Oakley T.H."/>
            <person name="Tokishita S."/>
            <person name="Aerts A."/>
            <person name="Arnold G.J."/>
            <person name="Basu M.K."/>
            <person name="Bauer D.J."/>
            <person name="Caceres C.E."/>
            <person name="Carmel L."/>
            <person name="Casola C."/>
            <person name="Choi J.H."/>
            <person name="Detter J.C."/>
            <person name="Dong Q."/>
            <person name="Dusheyko S."/>
            <person name="Eads B.D."/>
            <person name="Frohlich T."/>
            <person name="Geiler-Samerotte K.A."/>
            <person name="Gerlach D."/>
            <person name="Hatcher P."/>
            <person name="Jogdeo S."/>
            <person name="Krijgsveld J."/>
            <person name="Kriventseva E.V."/>
            <person name="Kultz D."/>
            <person name="Laforsch C."/>
            <person name="Lindquist E."/>
            <person name="Lopez J."/>
            <person name="Manak J.R."/>
            <person name="Muller J."/>
            <person name="Pangilinan J."/>
            <person name="Patwardhan R.P."/>
            <person name="Pitluck S."/>
            <person name="Pritham E.J."/>
            <person name="Rechtsteiner A."/>
            <person name="Rho M."/>
            <person name="Rogozin I.B."/>
            <person name="Sakarya O."/>
            <person name="Salamov A."/>
            <person name="Schaack S."/>
            <person name="Shapiro H."/>
            <person name="Shiga Y."/>
            <person name="Skalitzky C."/>
            <person name="Smith Z."/>
            <person name="Souvorov A."/>
            <person name="Sung W."/>
            <person name="Tang Z."/>
            <person name="Tsuchiya D."/>
            <person name="Tu H."/>
            <person name="Vos H."/>
            <person name="Wang M."/>
            <person name="Wolf Y.I."/>
            <person name="Yamagata H."/>
            <person name="Yamada T."/>
            <person name="Ye Y."/>
            <person name="Shaw J.R."/>
            <person name="Andrews J."/>
            <person name="Crease T.J."/>
            <person name="Tang H."/>
            <person name="Lucas S.M."/>
            <person name="Robertson H.M."/>
            <person name="Bork P."/>
            <person name="Koonin E.V."/>
            <person name="Zdobnov E.M."/>
            <person name="Grigoriev I.V."/>
            <person name="Lynch M."/>
            <person name="Boore J.L."/>
        </authorList>
    </citation>
    <scope>NUCLEOTIDE SEQUENCE [LARGE SCALE GENOMIC DNA]</scope>
</reference>
<proteinExistence type="predicted"/>
<dbReference type="Proteomes" id="UP000000305">
    <property type="component" value="Unassembled WGS sequence"/>
</dbReference>
<gene>
    <name evidence="2" type="ORF">DAPPUDRAFT_312026</name>
</gene>
<feature type="compositionally biased region" description="Low complexity" evidence="1">
    <location>
        <begin position="46"/>
        <end position="57"/>
    </location>
</feature>
<feature type="compositionally biased region" description="Low complexity" evidence="1">
    <location>
        <begin position="1"/>
        <end position="39"/>
    </location>
</feature>